<evidence type="ECO:0000256" key="1">
    <source>
        <dbReference type="SAM" id="MobiDB-lite"/>
    </source>
</evidence>
<accession>A0ABR9GBY1</accession>
<evidence type="ECO:0000313" key="3">
    <source>
        <dbReference type="Proteomes" id="UP000651010"/>
    </source>
</evidence>
<sequence length="51" mass="5664">MSKQKDEKLPRRSGYAEPHPLPGSKKKREPDANTPHEPQNVPEQKPSSSSG</sequence>
<dbReference type="RefSeq" id="WP_192556387.1">
    <property type="nucleotide sequence ID" value="NZ_JACZZA010000008.1"/>
</dbReference>
<feature type="region of interest" description="Disordered" evidence="1">
    <location>
        <begin position="1"/>
        <end position="51"/>
    </location>
</feature>
<gene>
    <name evidence="2" type="ORF">IGX34_14265</name>
</gene>
<proteinExistence type="predicted"/>
<name>A0ABR9GBY1_9GAMM</name>
<comment type="caution">
    <text evidence="2">The sequence shown here is derived from an EMBL/GenBank/DDBJ whole genome shotgun (WGS) entry which is preliminary data.</text>
</comment>
<feature type="compositionally biased region" description="Polar residues" evidence="1">
    <location>
        <begin position="41"/>
        <end position="51"/>
    </location>
</feature>
<feature type="compositionally biased region" description="Basic and acidic residues" evidence="1">
    <location>
        <begin position="1"/>
        <end position="10"/>
    </location>
</feature>
<dbReference type="EMBL" id="JACZZA010000008">
    <property type="protein sequence ID" value="MBE1161545.1"/>
    <property type="molecule type" value="Genomic_DNA"/>
</dbReference>
<organism evidence="2 3">
    <name type="scientific">Dyella acidiphila</name>
    <dbReference type="NCBI Taxonomy" id="2775866"/>
    <lineage>
        <taxon>Bacteria</taxon>
        <taxon>Pseudomonadati</taxon>
        <taxon>Pseudomonadota</taxon>
        <taxon>Gammaproteobacteria</taxon>
        <taxon>Lysobacterales</taxon>
        <taxon>Rhodanobacteraceae</taxon>
        <taxon>Dyella</taxon>
    </lineage>
</organism>
<evidence type="ECO:0000313" key="2">
    <source>
        <dbReference type="EMBL" id="MBE1161545.1"/>
    </source>
</evidence>
<reference evidence="2 3" key="1">
    <citation type="submission" date="2020-09" db="EMBL/GenBank/DDBJ databases">
        <title>Dyella sp. 7MK23 isolated from forest soil.</title>
        <authorList>
            <person name="Fu J."/>
        </authorList>
    </citation>
    <scope>NUCLEOTIDE SEQUENCE [LARGE SCALE GENOMIC DNA]</scope>
    <source>
        <strain evidence="2 3">7MK23</strain>
    </source>
</reference>
<keyword evidence="3" id="KW-1185">Reference proteome</keyword>
<protein>
    <submittedName>
        <fullName evidence="2">Uncharacterized protein</fullName>
    </submittedName>
</protein>
<dbReference type="Proteomes" id="UP000651010">
    <property type="component" value="Unassembled WGS sequence"/>
</dbReference>